<dbReference type="AlphaFoldDB" id="A0A3B0RJW7"/>
<dbReference type="InterPro" id="IPR027417">
    <property type="entry name" value="P-loop_NTPase"/>
</dbReference>
<sequence>MHANSAHGALFRLEQLIQEVVIHVPQRLIADAIDLIIFIEGRGDARRIKTLAQVTGFKDGDYSLTPLTPQNPTFKL</sequence>
<dbReference type="Gene3D" id="3.40.50.300">
    <property type="entry name" value="P-loop containing nucleotide triphosphate hydrolases"/>
    <property type="match status" value="1"/>
</dbReference>
<accession>A0A3B0RJW7</accession>
<dbReference type="EMBL" id="UOED01000082">
    <property type="protein sequence ID" value="VAV93430.1"/>
    <property type="molecule type" value="Genomic_DNA"/>
</dbReference>
<gene>
    <name evidence="1" type="ORF">MNBD_ALPHA02-91</name>
</gene>
<proteinExistence type="predicted"/>
<evidence type="ECO:0000313" key="1">
    <source>
        <dbReference type="EMBL" id="VAV93430.1"/>
    </source>
</evidence>
<organism evidence="1">
    <name type="scientific">hydrothermal vent metagenome</name>
    <dbReference type="NCBI Taxonomy" id="652676"/>
    <lineage>
        <taxon>unclassified sequences</taxon>
        <taxon>metagenomes</taxon>
        <taxon>ecological metagenomes</taxon>
    </lineage>
</organism>
<protein>
    <submittedName>
        <fullName evidence="1">Conjugative transfer protein TrbB</fullName>
    </submittedName>
</protein>
<name>A0A3B0RJW7_9ZZZZ</name>
<reference evidence="1" key="1">
    <citation type="submission" date="2018-06" db="EMBL/GenBank/DDBJ databases">
        <authorList>
            <person name="Zhirakovskaya E."/>
        </authorList>
    </citation>
    <scope>NUCLEOTIDE SEQUENCE</scope>
</reference>